<protein>
    <recommendedName>
        <fullName evidence="3">3-oxoacyl-ACP reductase</fullName>
    </recommendedName>
</protein>
<dbReference type="PANTHER" id="PTHR42879:SF6">
    <property type="entry name" value="NADPH-DEPENDENT REDUCTASE BACG"/>
    <property type="match status" value="1"/>
</dbReference>
<dbReference type="InterPro" id="IPR050259">
    <property type="entry name" value="SDR"/>
</dbReference>
<dbReference type="AlphaFoldDB" id="A0A381N377"/>
<dbReference type="Pfam" id="PF13561">
    <property type="entry name" value="adh_short_C2"/>
    <property type="match status" value="1"/>
</dbReference>
<evidence type="ECO:0000256" key="1">
    <source>
        <dbReference type="ARBA" id="ARBA00006484"/>
    </source>
</evidence>
<reference evidence="2" key="1">
    <citation type="submission" date="2018-05" db="EMBL/GenBank/DDBJ databases">
        <authorList>
            <person name="Lanie J.A."/>
            <person name="Ng W.-L."/>
            <person name="Kazmierczak K.M."/>
            <person name="Andrzejewski T.M."/>
            <person name="Davidsen T.M."/>
            <person name="Wayne K.J."/>
            <person name="Tettelin H."/>
            <person name="Glass J.I."/>
            <person name="Rusch D."/>
            <person name="Podicherti R."/>
            <person name="Tsui H.-C.T."/>
            <person name="Winkler M.E."/>
        </authorList>
    </citation>
    <scope>NUCLEOTIDE SEQUENCE</scope>
</reference>
<dbReference type="EMBL" id="UINC01000100">
    <property type="protein sequence ID" value="SUZ49072.1"/>
    <property type="molecule type" value="Genomic_DNA"/>
</dbReference>
<dbReference type="FunFam" id="3.40.50.720:FF:000084">
    <property type="entry name" value="Short-chain dehydrogenase reductase"/>
    <property type="match status" value="1"/>
</dbReference>
<proteinExistence type="inferred from homology"/>
<dbReference type="SUPFAM" id="SSF51735">
    <property type="entry name" value="NAD(P)-binding Rossmann-fold domains"/>
    <property type="match status" value="1"/>
</dbReference>
<dbReference type="InterPro" id="IPR002347">
    <property type="entry name" value="SDR_fam"/>
</dbReference>
<gene>
    <name evidence="2" type="ORF">METZ01_LOCUS1926</name>
</gene>
<dbReference type="PANTHER" id="PTHR42879">
    <property type="entry name" value="3-OXOACYL-(ACYL-CARRIER-PROTEIN) REDUCTASE"/>
    <property type="match status" value="1"/>
</dbReference>
<dbReference type="PRINTS" id="PR00081">
    <property type="entry name" value="GDHRDH"/>
</dbReference>
<evidence type="ECO:0000313" key="2">
    <source>
        <dbReference type="EMBL" id="SUZ49072.1"/>
    </source>
</evidence>
<organism evidence="2">
    <name type="scientific">marine metagenome</name>
    <dbReference type="NCBI Taxonomy" id="408172"/>
    <lineage>
        <taxon>unclassified sequences</taxon>
        <taxon>metagenomes</taxon>
        <taxon>ecological metagenomes</taxon>
    </lineage>
</organism>
<accession>A0A381N377</accession>
<dbReference type="InterPro" id="IPR036291">
    <property type="entry name" value="NAD(P)-bd_dom_sf"/>
</dbReference>
<evidence type="ECO:0008006" key="3">
    <source>
        <dbReference type="Google" id="ProtNLM"/>
    </source>
</evidence>
<name>A0A381N377_9ZZZZ</name>
<sequence>MDLGLKDRVAIIGGSSRGLGRAIALAFAQEGANVAISARTEADLRRTEIELARVGSQQHVLAIPADLSVSRDIRRVVRDTFNRFGQIGILVTHMGYGPPGRPSEFNDEIIMAALEKNFLSSVRFAREVIPYMKQQRWGRIVHLLPSLGRRSANGTALSATSQLALVGYSKMLANELAPFNITVNNLVSGPMETNFLTSSMESEAQESGKAFDDLMRDTVTSIPMGRLGKPEEVGDLVAFLASDRASFLTGSSVVLDGGMRQQTIT</sequence>
<dbReference type="Gene3D" id="3.40.50.720">
    <property type="entry name" value="NAD(P)-binding Rossmann-like Domain"/>
    <property type="match status" value="1"/>
</dbReference>
<comment type="similarity">
    <text evidence="1">Belongs to the short-chain dehydrogenases/reductases (SDR) family.</text>
</comment>